<evidence type="ECO:0000313" key="3">
    <source>
        <dbReference type="Proteomes" id="UP000694408"/>
    </source>
</evidence>
<keyword evidence="3" id="KW-1185">Reference proteome</keyword>
<accession>A0A8C5NSK5</accession>
<feature type="compositionally biased region" description="Basic and acidic residues" evidence="1">
    <location>
        <begin position="53"/>
        <end position="69"/>
    </location>
</feature>
<reference evidence="2" key="2">
    <citation type="submission" date="2025-09" db="UniProtKB">
        <authorList>
            <consortium name="Ensembl"/>
        </authorList>
    </citation>
    <scope>IDENTIFICATION</scope>
</reference>
<sequence length="136" mass="14705">MWFFNCSDKLLTQLLWCKRSSYRQQNRASDGSGKESLDVRCKGGSGGPQRANQRADREELAAGAREHSAKNTCQPRAACPVPSTAADWFSAFLFPVARDSTAACSASITGLRAFSIAPDVIATVIAGFWTVQGEED</sequence>
<feature type="region of interest" description="Disordered" evidence="1">
    <location>
        <begin position="26"/>
        <end position="75"/>
    </location>
</feature>
<reference evidence="2" key="1">
    <citation type="submission" date="2025-08" db="UniProtKB">
        <authorList>
            <consortium name="Ensembl"/>
        </authorList>
    </citation>
    <scope>IDENTIFICATION</scope>
</reference>
<protein>
    <submittedName>
        <fullName evidence="2">Uncharacterized protein</fullName>
    </submittedName>
</protein>
<proteinExistence type="predicted"/>
<feature type="compositionally biased region" description="Basic and acidic residues" evidence="1">
    <location>
        <begin position="32"/>
        <end position="41"/>
    </location>
</feature>
<organism evidence="2 3">
    <name type="scientific">Junco hyemalis</name>
    <name type="common">Dark-eyed junco</name>
    <dbReference type="NCBI Taxonomy" id="40217"/>
    <lineage>
        <taxon>Eukaryota</taxon>
        <taxon>Metazoa</taxon>
        <taxon>Chordata</taxon>
        <taxon>Craniata</taxon>
        <taxon>Vertebrata</taxon>
        <taxon>Euteleostomi</taxon>
        <taxon>Archelosauria</taxon>
        <taxon>Archosauria</taxon>
        <taxon>Dinosauria</taxon>
        <taxon>Saurischia</taxon>
        <taxon>Theropoda</taxon>
        <taxon>Coelurosauria</taxon>
        <taxon>Aves</taxon>
        <taxon>Neognathae</taxon>
        <taxon>Neoaves</taxon>
        <taxon>Telluraves</taxon>
        <taxon>Australaves</taxon>
        <taxon>Passeriformes</taxon>
        <taxon>Passerellidae</taxon>
        <taxon>Junco</taxon>
    </lineage>
</organism>
<dbReference type="Proteomes" id="UP000694408">
    <property type="component" value="Unplaced"/>
</dbReference>
<dbReference type="AlphaFoldDB" id="A0A8C5NSK5"/>
<evidence type="ECO:0000313" key="2">
    <source>
        <dbReference type="Ensembl" id="ENSJHYP00000021826.1"/>
    </source>
</evidence>
<evidence type="ECO:0000256" key="1">
    <source>
        <dbReference type="SAM" id="MobiDB-lite"/>
    </source>
</evidence>
<name>A0A8C5NSK5_JUNHY</name>
<dbReference type="Ensembl" id="ENSJHYT00000026348.1">
    <property type="protein sequence ID" value="ENSJHYP00000021826.1"/>
    <property type="gene ID" value="ENSJHYG00000016506.1"/>
</dbReference>